<dbReference type="RefSeq" id="WP_023509810.1">
    <property type="nucleotide sequence ID" value="NZ_AWTC01000006.1"/>
</dbReference>
<gene>
    <name evidence="1" type="ORF">P343_07700</name>
</gene>
<comment type="caution">
    <text evidence="1">The sequence shown here is derived from an EMBL/GenBank/DDBJ whole genome shotgun (WGS) entry which is preliminary data.</text>
</comment>
<proteinExistence type="predicted"/>
<dbReference type="EMBL" id="AWTC01000006">
    <property type="protein sequence ID" value="EST12192.1"/>
    <property type="molecule type" value="Genomic_DNA"/>
</dbReference>
<dbReference type="Proteomes" id="UP000018296">
    <property type="component" value="Unassembled WGS sequence"/>
</dbReference>
<evidence type="ECO:0000313" key="1">
    <source>
        <dbReference type="EMBL" id="EST12192.1"/>
    </source>
</evidence>
<keyword evidence="2" id="KW-1185">Reference proteome</keyword>
<name>V6IXV5_9BACL</name>
<protein>
    <submittedName>
        <fullName evidence="1">Uncharacterized protein</fullName>
    </submittedName>
</protein>
<dbReference type="STRING" id="1395513.P343_07700"/>
<reference evidence="1 2" key="1">
    <citation type="journal article" date="2013" name="Genome Announc.">
        <title>Genome Sequence of Sporolactobacillus laevolacticus DSM442, an Efficient Polymer-Grade D-Lactate Producer from Agricultural Waste Cottonseed as a Nitrogen Source.</title>
        <authorList>
            <person name="Wang H."/>
            <person name="Wang L."/>
            <person name="Ju J."/>
            <person name="Yu B."/>
            <person name="Ma Y."/>
        </authorList>
    </citation>
    <scope>NUCLEOTIDE SEQUENCE [LARGE SCALE GENOMIC DNA]</scope>
    <source>
        <strain evidence="1 2">DSM 442</strain>
    </source>
</reference>
<dbReference type="AlphaFoldDB" id="V6IXV5"/>
<sequence length="160" mass="18971">MKDQLFVSLSEFKSQKIDSTIRESDRRRGGFWTSSFIKGKGSHWIIEGWIPEEFLIYDKGYLFEVNEDSRLFHINSFEKEEIFMIDYCGDYAKLKKEFDGIHLCFDYLKTVKSSGASSHFLSWYTESTWWFNLKQLSLIKEFSGNELLDMYIKSRQCGTL</sequence>
<organism evidence="1 2">
    <name type="scientific">Sporolactobacillus laevolacticus DSM 442</name>
    <dbReference type="NCBI Taxonomy" id="1395513"/>
    <lineage>
        <taxon>Bacteria</taxon>
        <taxon>Bacillati</taxon>
        <taxon>Bacillota</taxon>
        <taxon>Bacilli</taxon>
        <taxon>Bacillales</taxon>
        <taxon>Sporolactobacillaceae</taxon>
        <taxon>Sporolactobacillus</taxon>
    </lineage>
</organism>
<evidence type="ECO:0000313" key="2">
    <source>
        <dbReference type="Proteomes" id="UP000018296"/>
    </source>
</evidence>
<accession>V6IXV5</accession>